<dbReference type="Proteomes" id="UP000585665">
    <property type="component" value="Unassembled WGS sequence"/>
</dbReference>
<protein>
    <submittedName>
        <fullName evidence="1">Phosphate transport system regulatory protein PhoU</fullName>
    </submittedName>
</protein>
<evidence type="ECO:0000313" key="3">
    <source>
        <dbReference type="Proteomes" id="UP000585665"/>
    </source>
</evidence>
<comment type="caution">
    <text evidence="1">The sequence shown here is derived from an EMBL/GenBank/DDBJ whole genome shotgun (WGS) entry which is preliminary data.</text>
</comment>
<proteinExistence type="predicted"/>
<sequence>MNRESAHTVKSYEQELGQLRAIMARMGGLVESQT</sequence>
<feature type="non-terminal residue" evidence="1">
    <location>
        <position position="34"/>
    </location>
</feature>
<dbReference type="EMBL" id="JABXXR010000167">
    <property type="protein sequence ID" value="NVN41687.1"/>
    <property type="molecule type" value="Genomic_DNA"/>
</dbReference>
<dbReference type="EMBL" id="JABXXR010000013">
    <property type="protein sequence ID" value="NVN39658.1"/>
    <property type="molecule type" value="Genomic_DNA"/>
</dbReference>
<name>A0A850P6U9_9PROT</name>
<evidence type="ECO:0000313" key="1">
    <source>
        <dbReference type="EMBL" id="NVN39658.1"/>
    </source>
</evidence>
<dbReference type="AlphaFoldDB" id="A0A850P6U9"/>
<keyword evidence="3" id="KW-1185">Reference proteome</keyword>
<gene>
    <name evidence="1" type="ORF">HUK82_03635</name>
    <name evidence="2" type="ORF">HUK82_14090</name>
</gene>
<organism evidence="1 3">
    <name type="scientific">Ameyamaea chiangmaiensis</name>
    <dbReference type="NCBI Taxonomy" id="442969"/>
    <lineage>
        <taxon>Bacteria</taxon>
        <taxon>Pseudomonadati</taxon>
        <taxon>Pseudomonadota</taxon>
        <taxon>Alphaproteobacteria</taxon>
        <taxon>Acetobacterales</taxon>
        <taxon>Acetobacteraceae</taxon>
        <taxon>Ameyamaea</taxon>
    </lineage>
</organism>
<accession>A0A850P6U9</accession>
<reference evidence="1 3" key="1">
    <citation type="submission" date="2020-06" db="EMBL/GenBank/DDBJ databases">
        <title>Description of novel acetic acid bacteria.</title>
        <authorList>
            <person name="Sombolestani A."/>
        </authorList>
    </citation>
    <scope>NUCLEOTIDE SEQUENCE [LARGE SCALE GENOMIC DNA]</scope>
    <source>
        <strain evidence="1 3">LMG 27010</strain>
    </source>
</reference>
<evidence type="ECO:0000313" key="2">
    <source>
        <dbReference type="EMBL" id="NVN41687.1"/>
    </source>
</evidence>